<dbReference type="OrthoDB" id="9795626at2"/>
<evidence type="ECO:0000256" key="3">
    <source>
        <dbReference type="ARBA" id="ARBA00013368"/>
    </source>
</evidence>
<dbReference type="InterPro" id="IPR027417">
    <property type="entry name" value="P-loop_NTPase"/>
</dbReference>
<comment type="caution">
    <text evidence="6">The sequence shown here is derived from an EMBL/GenBank/DDBJ whole genome shotgun (WGS) entry which is preliminary data.</text>
</comment>
<comment type="subunit">
    <text evidence="2">Heterodimer of SbcC and SbcD.</text>
</comment>
<dbReference type="GO" id="GO:0004527">
    <property type="term" value="F:exonuclease activity"/>
    <property type="evidence" value="ECO:0007669"/>
    <property type="project" value="UniProtKB-KW"/>
</dbReference>
<evidence type="ECO:0000259" key="5">
    <source>
        <dbReference type="Pfam" id="PF13476"/>
    </source>
</evidence>
<dbReference type="Pfam" id="PF13558">
    <property type="entry name" value="SbcC_Walker_B"/>
    <property type="match status" value="1"/>
</dbReference>
<keyword evidence="7" id="KW-1185">Reference proteome</keyword>
<feature type="domain" description="Rad50/SbcC-type AAA" evidence="5">
    <location>
        <begin position="5"/>
        <end position="298"/>
    </location>
</feature>
<dbReference type="PANTHER" id="PTHR32114:SF2">
    <property type="entry name" value="ABC TRANSPORTER ABCH.3"/>
    <property type="match status" value="1"/>
</dbReference>
<feature type="coiled-coil region" evidence="4">
    <location>
        <begin position="346"/>
        <end position="410"/>
    </location>
</feature>
<dbReference type="AlphaFoldDB" id="A0A081BGD8"/>
<evidence type="ECO:0000313" key="6">
    <source>
        <dbReference type="EMBL" id="GAK47106.1"/>
    </source>
</evidence>
<feature type="coiled-coil region" evidence="4">
    <location>
        <begin position="539"/>
        <end position="648"/>
    </location>
</feature>
<sequence length="1037" mass="115040">MKPQKLELHYFGPYRDEMIDFTTFSDFPVFLISGKTGAGKTTIFDAMVFALFGETSGKERDGKQMRADFATAEDETSVRFTFAHEGQTYEIERKPEQTVQKKNGGGRTDRPAKVTLTVYDATGQEVDQLTKINPVNDYVKNLLQLTASQFKQIILIPQGKFREFLTASSGDKEVILRDLFGTSLFENWAEALKTMLAEKKKTNASLEQNLGFLQQQLKWSDDNQVAATALGLATEQIALMKEQQTQAQIALTEKAQESKRAETKLNEARLKLTNGQKLTEQLQKLAELQLNQQSLTEEADHMAALKTHLGHLKWAQTLQGKVENWQTATNDLAKLTTDLATIDERLKRKNTDLASAQLRQAELTNQQDAMATLTKQLGKLEAVRGNYEKLTSVEAGLKTQNEKLASLKQEQLTVSESLTANQQAVTQLQETIAKESALLKQQTELKLQLNQLNGVAEQTRVVNNLQAQVTESQVQVTQATQIVQSAQQTHDDYQAAYEAVNQKWLTQEIARLSAQLEPGTPCPVCGATEHPAPALTTTIDVSEAEVKTAEEQLNQATTALSQAQQDLRAVETTLTERQQQAKNATDKLNQLAELPEGQSVEVALSDAQQKLSTTERDLEEIGQAKQDLRSLTAKVEAKQQQVEELRAHQSTEQLQQTALETQQRELLQQLPADLPTVEAYQARLTALQGQNNTYEAELKAAKEAVDELRTSVTQDTVNLGHTQTAIENRQAEIKTVTQQLTTATEQELQTTDLAELVHLIQQLDQVATIQQQSDQFRQRQSEIEGELKQAKATIGDQSQPDLTVLDEAVAEAEQAYHEASQAHYDAQQVIKANEELVHQMAKLVDQQTDQIKQLNELAALSEVVNGNGSQRLSLERYVLRTYLERVLNTANNRLQHLTNDRYRFVLADKPGSGRGKSGLDINIYDDNVGKDRSVNTLSGGESFIAALALALGLAEVIQNQAGGIKIEALFIDEGFGSLDEDALDRAMDTLQSMESGSRMIGIISHVRELRAQIPGQLIVSPNGNGESTVSYKTEVEV</sequence>
<dbReference type="RefSeq" id="WP_051907144.1">
    <property type="nucleotide sequence ID" value="NZ_BBJM01000002.1"/>
</dbReference>
<name>A0A081BGD8_9LACO</name>
<keyword evidence="6" id="KW-0540">Nuclease</keyword>
<dbReference type="Proteomes" id="UP000028700">
    <property type="component" value="Unassembled WGS sequence"/>
</dbReference>
<dbReference type="GO" id="GO:0016887">
    <property type="term" value="F:ATP hydrolysis activity"/>
    <property type="evidence" value="ECO:0007669"/>
    <property type="project" value="InterPro"/>
</dbReference>
<dbReference type="Gene3D" id="3.40.50.300">
    <property type="entry name" value="P-loop containing nucleotide triphosphate hydrolases"/>
    <property type="match status" value="2"/>
</dbReference>
<dbReference type="eggNOG" id="COG0419">
    <property type="taxonomic scope" value="Bacteria"/>
</dbReference>
<evidence type="ECO:0000256" key="2">
    <source>
        <dbReference type="ARBA" id="ARBA00011322"/>
    </source>
</evidence>
<keyword evidence="6" id="KW-0269">Exonuclease</keyword>
<dbReference type="STRING" id="1291743.LOSG293_020440"/>
<feature type="coiled-coil region" evidence="4">
    <location>
        <begin position="677"/>
        <end position="746"/>
    </location>
</feature>
<dbReference type="InterPro" id="IPR038729">
    <property type="entry name" value="Rad50/SbcC_AAA"/>
</dbReference>
<reference evidence="6" key="1">
    <citation type="journal article" date="2014" name="Genome Announc.">
        <title>Draft Genome Sequence of Lactobacillus oryzae Strain SG293T.</title>
        <authorList>
            <person name="Tanizawa Y."/>
            <person name="Fujisawa T."/>
            <person name="Mochizuki T."/>
            <person name="Kaminuma E."/>
            <person name="Nakamura Y."/>
            <person name="Tohno M."/>
        </authorList>
    </citation>
    <scope>NUCLEOTIDE SEQUENCE [LARGE SCALE GENOMIC DNA]</scope>
    <source>
        <strain evidence="6">SG293</strain>
    </source>
</reference>
<dbReference type="Pfam" id="PF13476">
    <property type="entry name" value="AAA_23"/>
    <property type="match status" value="1"/>
</dbReference>
<comment type="similarity">
    <text evidence="1">Belongs to the SMC family. SbcC subfamily.</text>
</comment>
<keyword evidence="6" id="KW-0378">Hydrolase</keyword>
<accession>A0A081BGD8</accession>
<organism evidence="6 7">
    <name type="scientific">Secundilactobacillus oryzae JCM 18671</name>
    <dbReference type="NCBI Taxonomy" id="1291743"/>
    <lineage>
        <taxon>Bacteria</taxon>
        <taxon>Bacillati</taxon>
        <taxon>Bacillota</taxon>
        <taxon>Bacilli</taxon>
        <taxon>Lactobacillales</taxon>
        <taxon>Lactobacillaceae</taxon>
        <taxon>Secundilactobacillus</taxon>
    </lineage>
</organism>
<dbReference type="SUPFAM" id="SSF52540">
    <property type="entry name" value="P-loop containing nucleoside triphosphate hydrolases"/>
    <property type="match status" value="1"/>
</dbReference>
<dbReference type="GO" id="GO:0006302">
    <property type="term" value="P:double-strand break repair"/>
    <property type="evidence" value="ECO:0007669"/>
    <property type="project" value="InterPro"/>
</dbReference>
<dbReference type="PANTHER" id="PTHR32114">
    <property type="entry name" value="ABC TRANSPORTER ABCH.3"/>
    <property type="match status" value="1"/>
</dbReference>
<dbReference type="EMBL" id="BBJM01000002">
    <property type="protein sequence ID" value="GAK47106.1"/>
    <property type="molecule type" value="Genomic_DNA"/>
</dbReference>
<keyword evidence="4" id="KW-0175">Coiled coil</keyword>
<feature type="coiled-coil region" evidence="4">
    <location>
        <begin position="189"/>
        <end position="216"/>
    </location>
</feature>
<evidence type="ECO:0000313" key="7">
    <source>
        <dbReference type="Proteomes" id="UP000028700"/>
    </source>
</evidence>
<feature type="coiled-coil region" evidence="4">
    <location>
        <begin position="802"/>
        <end position="857"/>
    </location>
</feature>
<protein>
    <recommendedName>
        <fullName evidence="3">Nuclease SbcCD subunit C</fullName>
    </recommendedName>
</protein>
<gene>
    <name evidence="6" type="primary">sbcC</name>
    <name evidence="6" type="ORF">LOSG293_020440</name>
</gene>
<evidence type="ECO:0000256" key="4">
    <source>
        <dbReference type="SAM" id="Coils"/>
    </source>
</evidence>
<proteinExistence type="inferred from homology"/>
<feature type="coiled-coil region" evidence="4">
    <location>
        <begin position="251"/>
        <end position="298"/>
    </location>
</feature>
<evidence type="ECO:0000256" key="1">
    <source>
        <dbReference type="ARBA" id="ARBA00006930"/>
    </source>
</evidence>